<dbReference type="OrthoDB" id="9801330at2"/>
<dbReference type="GO" id="GO:0006412">
    <property type="term" value="P:translation"/>
    <property type="evidence" value="ECO:0007669"/>
    <property type="project" value="UniProtKB-UniRule"/>
</dbReference>
<accession>A0A1N6IU43</accession>
<comment type="similarity">
    <text evidence="1 6">Belongs to the universal ribosomal protein uL13 family.</text>
</comment>
<dbReference type="FunFam" id="3.90.1180.10:FF:000001">
    <property type="entry name" value="50S ribosomal protein L13"/>
    <property type="match status" value="1"/>
</dbReference>
<dbReference type="PANTHER" id="PTHR11545">
    <property type="entry name" value="RIBOSOMAL PROTEIN L13"/>
    <property type="match status" value="1"/>
</dbReference>
<keyword evidence="3 6" id="KW-0689">Ribosomal protein</keyword>
<comment type="subunit">
    <text evidence="2 6">Part of the 50S ribosomal subunit.</text>
</comment>
<dbReference type="GO" id="GO:0003729">
    <property type="term" value="F:mRNA binding"/>
    <property type="evidence" value="ECO:0007669"/>
    <property type="project" value="TreeGrafter"/>
</dbReference>
<dbReference type="RefSeq" id="WP_074217691.1">
    <property type="nucleotide sequence ID" value="NZ_FSRG01000007.1"/>
</dbReference>
<keyword evidence="8" id="KW-1185">Reference proteome</keyword>
<evidence type="ECO:0000256" key="6">
    <source>
        <dbReference type="HAMAP-Rule" id="MF_01366"/>
    </source>
</evidence>
<dbReference type="InterPro" id="IPR005822">
    <property type="entry name" value="Ribosomal_uL13"/>
</dbReference>
<dbReference type="EMBL" id="FSRG01000007">
    <property type="protein sequence ID" value="SIO35536.1"/>
    <property type="molecule type" value="Genomic_DNA"/>
</dbReference>
<dbReference type="NCBIfam" id="TIGR01066">
    <property type="entry name" value="rplM_bact"/>
    <property type="match status" value="1"/>
</dbReference>
<dbReference type="GO" id="GO:0003735">
    <property type="term" value="F:structural constituent of ribosome"/>
    <property type="evidence" value="ECO:0007669"/>
    <property type="project" value="InterPro"/>
</dbReference>
<evidence type="ECO:0000256" key="1">
    <source>
        <dbReference type="ARBA" id="ARBA00006227"/>
    </source>
</evidence>
<dbReference type="PIRSF" id="PIRSF002181">
    <property type="entry name" value="Ribosomal_L13"/>
    <property type="match status" value="1"/>
</dbReference>
<dbReference type="SUPFAM" id="SSF52161">
    <property type="entry name" value="Ribosomal protein L13"/>
    <property type="match status" value="1"/>
</dbReference>
<dbReference type="InterPro" id="IPR005823">
    <property type="entry name" value="Ribosomal_uL13_bac-type"/>
</dbReference>
<dbReference type="PANTHER" id="PTHR11545:SF2">
    <property type="entry name" value="LARGE RIBOSOMAL SUBUNIT PROTEIN UL13M"/>
    <property type="match status" value="1"/>
</dbReference>
<dbReference type="Proteomes" id="UP000184694">
    <property type="component" value="Unassembled WGS sequence"/>
</dbReference>
<dbReference type="GO" id="GO:0017148">
    <property type="term" value="P:negative regulation of translation"/>
    <property type="evidence" value="ECO:0007669"/>
    <property type="project" value="TreeGrafter"/>
</dbReference>
<dbReference type="GO" id="GO:0022625">
    <property type="term" value="C:cytosolic large ribosomal subunit"/>
    <property type="evidence" value="ECO:0007669"/>
    <property type="project" value="TreeGrafter"/>
</dbReference>
<evidence type="ECO:0000313" key="8">
    <source>
        <dbReference type="Proteomes" id="UP000184694"/>
    </source>
</evidence>
<dbReference type="CDD" id="cd00392">
    <property type="entry name" value="Ribosomal_L13"/>
    <property type="match status" value="1"/>
</dbReference>
<protein>
    <recommendedName>
        <fullName evidence="5 6">Large ribosomal subunit protein uL13</fullName>
    </recommendedName>
</protein>
<dbReference type="InterPro" id="IPR036899">
    <property type="entry name" value="Ribosomal_uL13_sf"/>
</dbReference>
<dbReference type="Pfam" id="PF00572">
    <property type="entry name" value="Ribosomal_L13"/>
    <property type="match status" value="1"/>
</dbReference>
<proteinExistence type="inferred from homology"/>
<evidence type="ECO:0000256" key="2">
    <source>
        <dbReference type="ARBA" id="ARBA00011838"/>
    </source>
</evidence>
<gene>
    <name evidence="6" type="primary">rplM</name>
    <name evidence="7" type="ORF">SAMN02745161_2937</name>
</gene>
<reference evidence="8" key="1">
    <citation type="submission" date="2016-11" db="EMBL/GenBank/DDBJ databases">
        <authorList>
            <person name="Varghese N."/>
            <person name="Submissions S."/>
        </authorList>
    </citation>
    <scope>NUCLEOTIDE SEQUENCE [LARGE SCALE GENOMIC DNA]</scope>
    <source>
        <strain evidence="8">DSM 17456</strain>
    </source>
</reference>
<evidence type="ECO:0000256" key="4">
    <source>
        <dbReference type="ARBA" id="ARBA00023274"/>
    </source>
</evidence>
<comment type="function">
    <text evidence="6">This protein is one of the early assembly proteins of the 50S ribosomal subunit, although it is not seen to bind rRNA by itself. It is important during the early stages of 50S assembly.</text>
</comment>
<dbReference type="HAMAP" id="MF_01366">
    <property type="entry name" value="Ribosomal_uL13"/>
    <property type="match status" value="1"/>
</dbReference>
<dbReference type="Gene3D" id="3.90.1180.10">
    <property type="entry name" value="Ribosomal protein L13"/>
    <property type="match status" value="1"/>
</dbReference>
<dbReference type="AlphaFoldDB" id="A0A1N6IU43"/>
<keyword evidence="4 6" id="KW-0687">Ribonucleoprotein</keyword>
<dbReference type="STRING" id="1121457.SAMN02745161_2937"/>
<name>A0A1N6IU43_9BACT</name>
<sequence length="144" mass="16506">MKTFSPKPEDITREWFVVDAEDQILGRLATQIAHRLRGKHKPEFAPHVDNGDFIVVVNCEKIKVTGKKMEDKMYYRHTGFPGGLKEANLETMLEKKPEDVIRKAVQGMLPKNRLGRALMKKLKVYVGTEHPHAAQNPQALELKY</sequence>
<evidence type="ECO:0000256" key="3">
    <source>
        <dbReference type="ARBA" id="ARBA00022980"/>
    </source>
</evidence>
<evidence type="ECO:0000313" key="7">
    <source>
        <dbReference type="EMBL" id="SIO35536.1"/>
    </source>
</evidence>
<evidence type="ECO:0000256" key="5">
    <source>
        <dbReference type="ARBA" id="ARBA00035201"/>
    </source>
</evidence>
<organism evidence="7 8">
    <name type="scientific">Halodesulfovibrio marinisediminis DSM 17456</name>
    <dbReference type="NCBI Taxonomy" id="1121457"/>
    <lineage>
        <taxon>Bacteria</taxon>
        <taxon>Pseudomonadati</taxon>
        <taxon>Thermodesulfobacteriota</taxon>
        <taxon>Desulfovibrionia</taxon>
        <taxon>Desulfovibrionales</taxon>
        <taxon>Desulfovibrionaceae</taxon>
        <taxon>Halodesulfovibrio</taxon>
    </lineage>
</organism>